<dbReference type="SUPFAM" id="SSF55781">
    <property type="entry name" value="GAF domain-like"/>
    <property type="match status" value="1"/>
</dbReference>
<proteinExistence type="predicted"/>
<dbReference type="SMART" id="SM00346">
    <property type="entry name" value="HTH_ICLR"/>
    <property type="match status" value="1"/>
</dbReference>
<keyword evidence="1" id="KW-0805">Transcription regulation</keyword>
<sequence length="270" mass="29110">MLDQDPHDGAARGGELKTVARALAVLESFTDDHPVWGVTELAQQLGLDKSQVHRILTTLTRHGFTAADPETRRYSLGLRLVELGRRAEWSPGLRTRLAVHVDELAAATGESAVVCVPDGFRYRTLVARDGQGPIRYNTEIGRSYPGHLGASGHAIFALFDASIAHDLLRAEGAEPGPEALAALTARHERARREGYAVSDGEFDPRVTTVAAPLVLGEQVFGSVGVLGPRGHMKEPADRLVAYVLATAGRIVDELRTTHDPAPSRLAPNRD</sequence>
<protein>
    <submittedName>
        <fullName evidence="6">IclR family transcriptional regulator</fullName>
    </submittedName>
</protein>
<dbReference type="PANTHER" id="PTHR30136:SF24">
    <property type="entry name" value="HTH-TYPE TRANSCRIPTIONAL REPRESSOR ALLR"/>
    <property type="match status" value="1"/>
</dbReference>
<dbReference type="InterPro" id="IPR036390">
    <property type="entry name" value="WH_DNA-bd_sf"/>
</dbReference>
<dbReference type="InterPro" id="IPR014757">
    <property type="entry name" value="Tscrpt_reg_IclR_C"/>
</dbReference>
<dbReference type="InterPro" id="IPR050707">
    <property type="entry name" value="HTH_MetabolicPath_Reg"/>
</dbReference>
<evidence type="ECO:0000259" key="5">
    <source>
        <dbReference type="PROSITE" id="PS51078"/>
    </source>
</evidence>
<reference evidence="6" key="1">
    <citation type="submission" date="2022-10" db="EMBL/GenBank/DDBJ databases">
        <title>Whole-Genome Sequencing of Brachybacterium huguangmaarense BRM-3, Isolated from Betula schmidtii.</title>
        <authorList>
            <person name="Haam D."/>
        </authorList>
    </citation>
    <scope>NUCLEOTIDE SEQUENCE</scope>
    <source>
        <strain evidence="6">BRM-3</strain>
    </source>
</reference>
<dbReference type="RefSeq" id="WP_263593216.1">
    <property type="nucleotide sequence ID" value="NZ_CP107020.1"/>
</dbReference>
<dbReference type="Gene3D" id="3.30.450.40">
    <property type="match status" value="1"/>
</dbReference>
<dbReference type="InterPro" id="IPR036388">
    <property type="entry name" value="WH-like_DNA-bd_sf"/>
</dbReference>
<keyword evidence="3" id="KW-0804">Transcription</keyword>
<accession>A0ABY6G005</accession>
<keyword evidence="2" id="KW-0238">DNA-binding</keyword>
<dbReference type="SUPFAM" id="SSF46785">
    <property type="entry name" value="Winged helix' DNA-binding domain"/>
    <property type="match status" value="1"/>
</dbReference>
<dbReference type="EMBL" id="CP107020">
    <property type="protein sequence ID" value="UYG16003.1"/>
    <property type="molecule type" value="Genomic_DNA"/>
</dbReference>
<organism evidence="6 7">
    <name type="scientific">Brachybacterium huguangmaarense</name>
    <dbReference type="NCBI Taxonomy" id="1652028"/>
    <lineage>
        <taxon>Bacteria</taxon>
        <taxon>Bacillati</taxon>
        <taxon>Actinomycetota</taxon>
        <taxon>Actinomycetes</taxon>
        <taxon>Micrococcales</taxon>
        <taxon>Dermabacteraceae</taxon>
        <taxon>Brachybacterium</taxon>
    </lineage>
</organism>
<keyword evidence="7" id="KW-1185">Reference proteome</keyword>
<dbReference type="PANTHER" id="PTHR30136">
    <property type="entry name" value="HELIX-TURN-HELIX TRANSCRIPTIONAL REGULATOR, ICLR FAMILY"/>
    <property type="match status" value="1"/>
</dbReference>
<name>A0ABY6G005_9MICO</name>
<feature type="domain" description="IclR-ED" evidence="5">
    <location>
        <begin position="79"/>
        <end position="256"/>
    </location>
</feature>
<gene>
    <name evidence="6" type="ORF">BRM3_10200</name>
</gene>
<dbReference type="PROSITE" id="PS51077">
    <property type="entry name" value="HTH_ICLR"/>
    <property type="match status" value="1"/>
</dbReference>
<feature type="domain" description="HTH iclR-type" evidence="4">
    <location>
        <begin position="16"/>
        <end position="78"/>
    </location>
</feature>
<dbReference type="Pfam" id="PF01614">
    <property type="entry name" value="IclR_C"/>
    <property type="match status" value="1"/>
</dbReference>
<evidence type="ECO:0000259" key="4">
    <source>
        <dbReference type="PROSITE" id="PS51077"/>
    </source>
</evidence>
<dbReference type="Proteomes" id="UP001164305">
    <property type="component" value="Chromosome"/>
</dbReference>
<dbReference type="InterPro" id="IPR005471">
    <property type="entry name" value="Tscrpt_reg_IclR_N"/>
</dbReference>
<evidence type="ECO:0000256" key="2">
    <source>
        <dbReference type="ARBA" id="ARBA00023125"/>
    </source>
</evidence>
<evidence type="ECO:0000313" key="6">
    <source>
        <dbReference type="EMBL" id="UYG16003.1"/>
    </source>
</evidence>
<dbReference type="PROSITE" id="PS51078">
    <property type="entry name" value="ICLR_ED"/>
    <property type="match status" value="1"/>
</dbReference>
<dbReference type="InterPro" id="IPR029016">
    <property type="entry name" value="GAF-like_dom_sf"/>
</dbReference>
<dbReference type="Pfam" id="PF09339">
    <property type="entry name" value="HTH_IclR"/>
    <property type="match status" value="1"/>
</dbReference>
<evidence type="ECO:0000256" key="3">
    <source>
        <dbReference type="ARBA" id="ARBA00023163"/>
    </source>
</evidence>
<dbReference type="Gene3D" id="1.10.10.10">
    <property type="entry name" value="Winged helix-like DNA-binding domain superfamily/Winged helix DNA-binding domain"/>
    <property type="match status" value="1"/>
</dbReference>
<evidence type="ECO:0000256" key="1">
    <source>
        <dbReference type="ARBA" id="ARBA00023015"/>
    </source>
</evidence>
<evidence type="ECO:0000313" key="7">
    <source>
        <dbReference type="Proteomes" id="UP001164305"/>
    </source>
</evidence>